<dbReference type="SUPFAM" id="SSF47090">
    <property type="entry name" value="PGBD-like"/>
    <property type="match status" value="1"/>
</dbReference>
<dbReference type="InterPro" id="IPR036365">
    <property type="entry name" value="PGBD-like_sf"/>
</dbReference>
<dbReference type="Proteomes" id="UP000199664">
    <property type="component" value="Unassembled WGS sequence"/>
</dbReference>
<proteinExistence type="predicted"/>
<feature type="domain" description="Peptidoglycan binding-like" evidence="2">
    <location>
        <begin position="7"/>
        <end position="64"/>
    </location>
</feature>
<dbReference type="RefSeq" id="WP_091829217.1">
    <property type="nucleotide sequence ID" value="NZ_FOAN01000001.1"/>
</dbReference>
<accession>A0A1H7GNV9</accession>
<dbReference type="InterPro" id="IPR002477">
    <property type="entry name" value="Peptidoglycan-bd-like"/>
</dbReference>
<dbReference type="EMBL" id="FOAN01000001">
    <property type="protein sequence ID" value="SEK38240.1"/>
    <property type="molecule type" value="Genomic_DNA"/>
</dbReference>
<dbReference type="Gene3D" id="1.10.101.10">
    <property type="entry name" value="PGBD-like superfamily/PGBD"/>
    <property type="match status" value="1"/>
</dbReference>
<keyword evidence="4" id="KW-1185">Reference proteome</keyword>
<evidence type="ECO:0000256" key="1">
    <source>
        <dbReference type="SAM" id="MobiDB-lite"/>
    </source>
</evidence>
<name>A0A1H7GNV9_9HYPH</name>
<evidence type="ECO:0000259" key="2">
    <source>
        <dbReference type="Pfam" id="PF01471"/>
    </source>
</evidence>
<dbReference type="OrthoDB" id="5410551at2"/>
<dbReference type="AlphaFoldDB" id="A0A1H7GNV9"/>
<dbReference type="Pfam" id="PF01471">
    <property type="entry name" value="PG_binding_1"/>
    <property type="match status" value="1"/>
</dbReference>
<protein>
    <submittedName>
        <fullName evidence="3">Putative peptidoglycan binding domain-containing protein</fullName>
    </submittedName>
</protein>
<reference evidence="4" key="1">
    <citation type="submission" date="2016-10" db="EMBL/GenBank/DDBJ databases">
        <authorList>
            <person name="Varghese N."/>
            <person name="Submissions S."/>
        </authorList>
    </citation>
    <scope>NUCLEOTIDE SEQUENCE [LARGE SCALE GENOMIC DNA]</scope>
    <source>
        <strain evidence="4">LMG 26383,CCUG 61248,R- 45681</strain>
    </source>
</reference>
<evidence type="ECO:0000313" key="4">
    <source>
        <dbReference type="Proteomes" id="UP000199664"/>
    </source>
</evidence>
<gene>
    <name evidence="3" type="ORF">SAMN04515666_101375</name>
</gene>
<dbReference type="STRING" id="1036779.SAMN04515666_101375"/>
<sequence length="381" mass="41780">MLKLGARGEPVRLLQNQLNMLPTRLVKLVVDGIFGTRTHGRVLEFQGNNQLEKDGVVGPLTVQLIENLLKNLNNILPVPPPVPVPKKPSAVRLVTDEILGSFPSANGLITQVIPPIAVIQTATYKQGAGGPPLDFQIMPLTTGRLAIFAARNKDGIERAVILLLPAQVKPDRLLICISHGFGGQGPKTRARLAALNWTNPLSKPLIDYVLLNHVVNRWGAQTLAAQKRNLGYMQIVRSGAAGGELGPFARDAAFLRQVLTEMSDLTNGAFSFDTLETMTFSSGVSDHNLFVSHAEKQFDIAASYAIDPVPQTRPANSKGKKRLFRSGVTSQGPPLPGSDFLPVGRWRNEWANFRLKTDGEYDYMHNWTMPFYCLYLGIQTS</sequence>
<dbReference type="InterPro" id="IPR036366">
    <property type="entry name" value="PGBDSf"/>
</dbReference>
<feature type="region of interest" description="Disordered" evidence="1">
    <location>
        <begin position="311"/>
        <end position="336"/>
    </location>
</feature>
<organism evidence="3 4">
    <name type="scientific">Bosea lupini</name>
    <dbReference type="NCBI Taxonomy" id="1036779"/>
    <lineage>
        <taxon>Bacteria</taxon>
        <taxon>Pseudomonadati</taxon>
        <taxon>Pseudomonadota</taxon>
        <taxon>Alphaproteobacteria</taxon>
        <taxon>Hyphomicrobiales</taxon>
        <taxon>Boseaceae</taxon>
        <taxon>Bosea</taxon>
    </lineage>
</organism>
<evidence type="ECO:0000313" key="3">
    <source>
        <dbReference type="EMBL" id="SEK38240.1"/>
    </source>
</evidence>